<protein>
    <recommendedName>
        <fullName evidence="4">Protein kinase domain-containing protein</fullName>
    </recommendedName>
</protein>
<keyword evidence="3" id="KW-1185">Reference proteome</keyword>
<accession>A0A8S1RN71</accession>
<evidence type="ECO:0000313" key="2">
    <source>
        <dbReference type="EMBL" id="CAD8128389.1"/>
    </source>
</evidence>
<keyword evidence="1" id="KW-0812">Transmembrane</keyword>
<dbReference type="EMBL" id="CAJJDN010000188">
    <property type="protein sequence ID" value="CAD8128389.1"/>
    <property type="molecule type" value="Genomic_DNA"/>
</dbReference>
<comment type="caution">
    <text evidence="2">The sequence shown here is derived from an EMBL/GenBank/DDBJ whole genome shotgun (WGS) entry which is preliminary data.</text>
</comment>
<dbReference type="AlphaFoldDB" id="A0A8S1RN71"/>
<evidence type="ECO:0000256" key="1">
    <source>
        <dbReference type="SAM" id="Phobius"/>
    </source>
</evidence>
<sequence length="166" mass="19720">MKLRRQSLQSQRCLGWRTFLLYNKDQHLIEMQAAKIIRQIFTAVAYLNEHKQFMEIQNLKILIKKFFRQDDVITQPNGNLIYMLQSNIHMKLIIDYWSMGVILYVMMCGQTPFSGKNPQKIIIFAFSKAGFKGAKLQVRLGIKFRNYQLWNLREDLLLNKLMVQQS</sequence>
<keyword evidence="1" id="KW-1133">Transmembrane helix</keyword>
<reference evidence="2" key="1">
    <citation type="submission" date="2021-01" db="EMBL/GenBank/DDBJ databases">
        <authorList>
            <consortium name="Genoscope - CEA"/>
            <person name="William W."/>
        </authorList>
    </citation>
    <scope>NUCLEOTIDE SEQUENCE</scope>
</reference>
<gene>
    <name evidence="2" type="ORF">PSON_ATCC_30995.1.T1880016</name>
</gene>
<evidence type="ECO:0008006" key="4">
    <source>
        <dbReference type="Google" id="ProtNLM"/>
    </source>
</evidence>
<keyword evidence="1" id="KW-0472">Membrane</keyword>
<feature type="transmembrane region" description="Helical" evidence="1">
    <location>
        <begin position="93"/>
        <end position="113"/>
    </location>
</feature>
<proteinExistence type="predicted"/>
<name>A0A8S1RN71_9CILI</name>
<dbReference type="Proteomes" id="UP000692954">
    <property type="component" value="Unassembled WGS sequence"/>
</dbReference>
<dbReference type="OrthoDB" id="40902at2759"/>
<organism evidence="2 3">
    <name type="scientific">Paramecium sonneborni</name>
    <dbReference type="NCBI Taxonomy" id="65129"/>
    <lineage>
        <taxon>Eukaryota</taxon>
        <taxon>Sar</taxon>
        <taxon>Alveolata</taxon>
        <taxon>Ciliophora</taxon>
        <taxon>Intramacronucleata</taxon>
        <taxon>Oligohymenophorea</taxon>
        <taxon>Peniculida</taxon>
        <taxon>Parameciidae</taxon>
        <taxon>Paramecium</taxon>
    </lineage>
</organism>
<evidence type="ECO:0000313" key="3">
    <source>
        <dbReference type="Proteomes" id="UP000692954"/>
    </source>
</evidence>